<dbReference type="Proteomes" id="UP000276345">
    <property type="component" value="Chromosome"/>
</dbReference>
<name>A0A3S4IYK1_SALET</name>
<sequence>MVIICLLNDLDWLSIKENIMTIKITALAASIGAAVAFMPFATQAEITVLKQDPQAGNPLSRLNFTVGGSIRPQFQNMTGNDGANGYKRNGFDGGTRFRFAADYYLFDDISWISYYELGVNIPAVFDWDNIMRKARLIPLAVCCIPASRARRGER</sequence>
<evidence type="ECO:0000313" key="2">
    <source>
        <dbReference type="EMBL" id="VEA08625.1"/>
    </source>
</evidence>
<protein>
    <submittedName>
        <fullName evidence="2">Membrane protein</fullName>
    </submittedName>
</protein>
<dbReference type="AlphaFoldDB" id="A0A3S4IYK1"/>
<proteinExistence type="predicted"/>
<dbReference type="EMBL" id="LR134142">
    <property type="protein sequence ID" value="VEA08625.1"/>
    <property type="molecule type" value="Genomic_DNA"/>
</dbReference>
<accession>A0A3S4IYK1</accession>
<dbReference type="PANTHER" id="PTHR34501:SF2">
    <property type="entry name" value="OUTER MEMBRANE PORIN F-RELATED"/>
    <property type="match status" value="1"/>
</dbReference>
<keyword evidence="1" id="KW-0732">Signal</keyword>
<evidence type="ECO:0000313" key="3">
    <source>
        <dbReference type="Proteomes" id="UP000276345"/>
    </source>
</evidence>
<dbReference type="PANTHER" id="PTHR34501">
    <property type="entry name" value="PROTEIN YDDL-RELATED"/>
    <property type="match status" value="1"/>
</dbReference>
<dbReference type="InterPro" id="IPR050298">
    <property type="entry name" value="Gram-neg_bact_OMP"/>
</dbReference>
<reference evidence="2 3" key="1">
    <citation type="submission" date="2018-12" db="EMBL/GenBank/DDBJ databases">
        <authorList>
            <consortium name="Pathogen Informatics"/>
        </authorList>
    </citation>
    <scope>NUCLEOTIDE SEQUENCE [LARGE SCALE GENOMIC DNA]</scope>
    <source>
        <strain evidence="2 3">NCTC7406</strain>
    </source>
</reference>
<dbReference type="SUPFAM" id="SSF56935">
    <property type="entry name" value="Porins"/>
    <property type="match status" value="1"/>
</dbReference>
<evidence type="ECO:0000256" key="1">
    <source>
        <dbReference type="ARBA" id="ARBA00022729"/>
    </source>
</evidence>
<organism evidence="2 3">
    <name type="scientific">Salmonella enterica subsp. enterica serovar Sanjuan</name>
    <dbReference type="NCBI Taxonomy" id="1160765"/>
    <lineage>
        <taxon>Bacteria</taxon>
        <taxon>Pseudomonadati</taxon>
        <taxon>Pseudomonadota</taxon>
        <taxon>Gammaproteobacteria</taxon>
        <taxon>Enterobacterales</taxon>
        <taxon>Enterobacteriaceae</taxon>
        <taxon>Salmonella</taxon>
    </lineage>
</organism>
<gene>
    <name evidence="2" type="ORF">NCTC7406_03832</name>
</gene>